<keyword evidence="2" id="KW-1185">Reference proteome</keyword>
<name>A0A9Q1AD96_SALPP</name>
<organism evidence="1 2">
    <name type="scientific">Salix purpurea</name>
    <name type="common">Purple osier willow</name>
    <dbReference type="NCBI Taxonomy" id="77065"/>
    <lineage>
        <taxon>Eukaryota</taxon>
        <taxon>Viridiplantae</taxon>
        <taxon>Streptophyta</taxon>
        <taxon>Embryophyta</taxon>
        <taxon>Tracheophyta</taxon>
        <taxon>Spermatophyta</taxon>
        <taxon>Magnoliopsida</taxon>
        <taxon>eudicotyledons</taxon>
        <taxon>Gunneridae</taxon>
        <taxon>Pentapetalae</taxon>
        <taxon>rosids</taxon>
        <taxon>fabids</taxon>
        <taxon>Malpighiales</taxon>
        <taxon>Salicaceae</taxon>
        <taxon>Saliceae</taxon>
        <taxon>Salix</taxon>
    </lineage>
</organism>
<protein>
    <submittedName>
        <fullName evidence="1">Uncharacterized protein</fullName>
    </submittedName>
</protein>
<evidence type="ECO:0000313" key="1">
    <source>
        <dbReference type="EMBL" id="KAJ6766796.1"/>
    </source>
</evidence>
<comment type="caution">
    <text evidence="1">The sequence shown here is derived from an EMBL/GenBank/DDBJ whole genome shotgun (WGS) entry which is preliminary data.</text>
</comment>
<reference evidence="1" key="1">
    <citation type="submission" date="2022-11" db="EMBL/GenBank/DDBJ databases">
        <authorList>
            <person name="Hyden B.L."/>
            <person name="Feng K."/>
            <person name="Yates T."/>
            <person name="Jawdy S."/>
            <person name="Smart L.B."/>
            <person name="Muchero W."/>
        </authorList>
    </citation>
    <scope>NUCLEOTIDE SEQUENCE</scope>
    <source>
        <tissue evidence="1">Shoot tip</tissue>
    </source>
</reference>
<reference evidence="1" key="2">
    <citation type="journal article" date="2023" name="Int. J. Mol. Sci.">
        <title>De Novo Assembly and Annotation of 11 Diverse Shrub Willow (Salix) Genomes Reveals Novel Gene Organization in Sex-Linked Regions.</title>
        <authorList>
            <person name="Hyden B."/>
            <person name="Feng K."/>
            <person name="Yates T.B."/>
            <person name="Jawdy S."/>
            <person name="Cereghino C."/>
            <person name="Smart L.B."/>
            <person name="Muchero W."/>
        </authorList>
    </citation>
    <scope>NUCLEOTIDE SEQUENCE</scope>
    <source>
        <tissue evidence="1">Shoot tip</tissue>
    </source>
</reference>
<accession>A0A9Q1AD96</accession>
<evidence type="ECO:0000313" key="2">
    <source>
        <dbReference type="Proteomes" id="UP001151532"/>
    </source>
</evidence>
<feature type="non-terminal residue" evidence="1">
    <location>
        <position position="39"/>
    </location>
</feature>
<dbReference type="AlphaFoldDB" id="A0A9Q1AD96"/>
<proteinExistence type="predicted"/>
<dbReference type="EMBL" id="JAPFFK010000004">
    <property type="protein sequence ID" value="KAJ6766796.1"/>
    <property type="molecule type" value="Genomic_DNA"/>
</dbReference>
<gene>
    <name evidence="1" type="ORF">OIU79_022707</name>
</gene>
<dbReference type="Proteomes" id="UP001151532">
    <property type="component" value="Chromosome 4"/>
</dbReference>
<sequence length="39" mass="4155">MMMSMAMMTETTTVVRFPPSTAPAANFCSSLPRSISAIS</sequence>